<accession>A0AAD5RR79</accession>
<dbReference type="InterPro" id="IPR021848">
    <property type="entry name" value="HODM_asu-like"/>
</dbReference>
<dbReference type="AlphaFoldDB" id="A0AAD5RR79"/>
<protein>
    <recommendedName>
        <fullName evidence="4">DUF3445 domain containing protein</fullName>
    </recommendedName>
</protein>
<evidence type="ECO:0008006" key="4">
    <source>
        <dbReference type="Google" id="ProtNLM"/>
    </source>
</evidence>
<organism evidence="2 3">
    <name type="scientific">Zalerion maritima</name>
    <dbReference type="NCBI Taxonomy" id="339359"/>
    <lineage>
        <taxon>Eukaryota</taxon>
        <taxon>Fungi</taxon>
        <taxon>Dikarya</taxon>
        <taxon>Ascomycota</taxon>
        <taxon>Pezizomycotina</taxon>
        <taxon>Sordariomycetes</taxon>
        <taxon>Lulworthiomycetidae</taxon>
        <taxon>Lulworthiales</taxon>
        <taxon>Lulworthiaceae</taxon>
        <taxon>Zalerion</taxon>
    </lineage>
</organism>
<evidence type="ECO:0000313" key="3">
    <source>
        <dbReference type="Proteomes" id="UP001201980"/>
    </source>
</evidence>
<feature type="chain" id="PRO_5042234646" description="DUF3445 domain containing protein" evidence="1">
    <location>
        <begin position="27"/>
        <end position="347"/>
    </location>
</feature>
<name>A0AAD5RR79_9PEZI</name>
<sequence>MALLLRLSALLLFFCILHYFLKPGNQEQMEQKGLRDDTGEIIPLKDFNYKDVSPTKHRPYRNTGYVAMDWLEIDSQYLSRIQHRRFLVTQMPETTIGDRDAAKPAIRELFEQVVLDYLPKRYPTIFKLEKSTFTNWVTGRSCNVNTAAMDEAMMLRTLAENAEEDFFLMVPDANDVYRLQGYVACFPGGFLCPSKAGWSVRELHQAVPGYNEKIGNAVDRYFARMKAGVFIRRWNWSLQTDGVELFKTEGNNFYATPEQKLPAQQDAVDVSATYLRAERQTLFRLPRSRAIVFCVRSFMTPLVELVEEGEGPALADAIQTMPDRLGVYKKRPVWEEDVISFLRSPAA</sequence>
<gene>
    <name evidence="2" type="ORF">MKZ38_001668</name>
</gene>
<dbReference type="EMBL" id="JAKWBI020000146">
    <property type="protein sequence ID" value="KAJ2901589.1"/>
    <property type="molecule type" value="Genomic_DNA"/>
</dbReference>
<comment type="caution">
    <text evidence="2">The sequence shown here is derived from an EMBL/GenBank/DDBJ whole genome shotgun (WGS) entry which is preliminary data.</text>
</comment>
<keyword evidence="3" id="KW-1185">Reference proteome</keyword>
<dbReference type="Pfam" id="PF11927">
    <property type="entry name" value="HODM_asu-like"/>
    <property type="match status" value="1"/>
</dbReference>
<evidence type="ECO:0000256" key="1">
    <source>
        <dbReference type="SAM" id="SignalP"/>
    </source>
</evidence>
<reference evidence="2" key="1">
    <citation type="submission" date="2022-07" db="EMBL/GenBank/DDBJ databases">
        <title>Draft genome sequence of Zalerion maritima ATCC 34329, a (micro)plastics degrading marine fungus.</title>
        <authorList>
            <person name="Paco A."/>
            <person name="Goncalves M.F.M."/>
            <person name="Rocha-Santos T.A.P."/>
            <person name="Alves A."/>
        </authorList>
    </citation>
    <scope>NUCLEOTIDE SEQUENCE</scope>
    <source>
        <strain evidence="2">ATCC 34329</strain>
    </source>
</reference>
<evidence type="ECO:0000313" key="2">
    <source>
        <dbReference type="EMBL" id="KAJ2901589.1"/>
    </source>
</evidence>
<dbReference type="Proteomes" id="UP001201980">
    <property type="component" value="Unassembled WGS sequence"/>
</dbReference>
<feature type="signal peptide" evidence="1">
    <location>
        <begin position="1"/>
        <end position="26"/>
    </location>
</feature>
<keyword evidence="1" id="KW-0732">Signal</keyword>
<proteinExistence type="predicted"/>